<protein>
    <recommendedName>
        <fullName evidence="7">Guanylate cyclase activator 2B</fullName>
    </recommendedName>
</protein>
<evidence type="ECO:0000256" key="4">
    <source>
        <dbReference type="ARBA" id="ARBA00022729"/>
    </source>
</evidence>
<dbReference type="Pfam" id="PF02058">
    <property type="entry name" value="Guanylin"/>
    <property type="match status" value="1"/>
</dbReference>
<dbReference type="PANTHER" id="PTHR11318">
    <property type="entry name" value="GUANYLIN FAMILY MEMBER"/>
    <property type="match status" value="1"/>
</dbReference>
<dbReference type="InterPro" id="IPR000879">
    <property type="entry name" value="Guanylin"/>
</dbReference>
<dbReference type="Gene3D" id="3.90.1450.10">
    <property type="entry name" value="Guanylin"/>
    <property type="match status" value="1"/>
</dbReference>
<feature type="chain" id="PRO_5043775918" description="Guanylate cyclase activator 2B" evidence="8">
    <location>
        <begin position="17"/>
        <end position="109"/>
    </location>
</feature>
<comment type="subcellular location">
    <subcellularLocation>
        <location evidence="1">Secreted</location>
    </subcellularLocation>
</comment>
<keyword evidence="5" id="KW-1015">Disulfide bond</keyword>
<comment type="caution">
    <text evidence="9">The sequence shown here is derived from an EMBL/GenBank/DDBJ whole genome shotgun (WGS) entry which is preliminary data.</text>
</comment>
<dbReference type="GO" id="GO:0005576">
    <property type="term" value="C:extracellular region"/>
    <property type="evidence" value="ECO:0007669"/>
    <property type="project" value="UniProtKB-SubCell"/>
</dbReference>
<evidence type="ECO:0000256" key="7">
    <source>
        <dbReference type="ARBA" id="ARBA00041176"/>
    </source>
</evidence>
<dbReference type="AlphaFoldDB" id="A0AAV7BAN8"/>
<evidence type="ECO:0000256" key="2">
    <source>
        <dbReference type="ARBA" id="ARBA00009883"/>
    </source>
</evidence>
<comment type="similarity">
    <text evidence="2">Belongs to the guanylin family.</text>
</comment>
<evidence type="ECO:0000313" key="9">
    <source>
        <dbReference type="EMBL" id="KAG8569610.1"/>
    </source>
</evidence>
<comment type="function">
    <text evidence="6">Endogenous activator of intestinal guanylate cyclase. It stimulates this enzyme through the same receptor binding region as the heat-stable enterotoxins. May be a potent physiological regulator of intestinal fluid and electrolyte transport. May be an autocrine/paracrine regulator of intestinal salt and water transport.</text>
</comment>
<organism evidence="9 10">
    <name type="scientific">Engystomops pustulosus</name>
    <name type="common">Tungara frog</name>
    <name type="synonym">Physalaemus pustulosus</name>
    <dbReference type="NCBI Taxonomy" id="76066"/>
    <lineage>
        <taxon>Eukaryota</taxon>
        <taxon>Metazoa</taxon>
        <taxon>Chordata</taxon>
        <taxon>Craniata</taxon>
        <taxon>Vertebrata</taxon>
        <taxon>Euteleostomi</taxon>
        <taxon>Amphibia</taxon>
        <taxon>Batrachia</taxon>
        <taxon>Anura</taxon>
        <taxon>Neobatrachia</taxon>
        <taxon>Hyloidea</taxon>
        <taxon>Leptodactylidae</taxon>
        <taxon>Leiuperinae</taxon>
        <taxon>Engystomops</taxon>
    </lineage>
</organism>
<dbReference type="PANTHER" id="PTHR11318:SF4">
    <property type="entry name" value="GUANYLATE CYCLASE ACTIVATOR 2B"/>
    <property type="match status" value="1"/>
</dbReference>
<reference evidence="9" key="1">
    <citation type="thesis" date="2020" institute="ProQuest LLC" country="789 East Eisenhower Parkway, Ann Arbor, MI, USA">
        <title>Comparative Genomics and Chromosome Evolution.</title>
        <authorList>
            <person name="Mudd A.B."/>
        </authorList>
    </citation>
    <scope>NUCLEOTIDE SEQUENCE</scope>
    <source>
        <strain evidence="9">237g6f4</strain>
        <tissue evidence="9">Blood</tissue>
    </source>
</reference>
<keyword evidence="10" id="KW-1185">Reference proteome</keyword>
<evidence type="ECO:0000256" key="8">
    <source>
        <dbReference type="SAM" id="SignalP"/>
    </source>
</evidence>
<dbReference type="EMBL" id="WNYA01000006">
    <property type="protein sequence ID" value="KAG8569610.1"/>
    <property type="molecule type" value="Genomic_DNA"/>
</dbReference>
<feature type="signal peptide" evidence="8">
    <location>
        <begin position="1"/>
        <end position="16"/>
    </location>
</feature>
<evidence type="ECO:0000313" key="10">
    <source>
        <dbReference type="Proteomes" id="UP000824782"/>
    </source>
</evidence>
<accession>A0AAV7BAN8</accession>
<proteinExistence type="inferred from homology"/>
<name>A0AAV7BAN8_ENGPU</name>
<evidence type="ECO:0000256" key="3">
    <source>
        <dbReference type="ARBA" id="ARBA00022525"/>
    </source>
</evidence>
<dbReference type="Proteomes" id="UP000824782">
    <property type="component" value="Unassembled WGS sequence"/>
</dbReference>
<evidence type="ECO:0000256" key="6">
    <source>
        <dbReference type="ARBA" id="ARBA00037765"/>
    </source>
</evidence>
<dbReference type="GO" id="GO:0030250">
    <property type="term" value="F:guanylate cyclase activator activity"/>
    <property type="evidence" value="ECO:0007669"/>
    <property type="project" value="InterPro"/>
</dbReference>
<keyword evidence="3" id="KW-0964">Secreted</keyword>
<sequence>MWTLVVCLLALTQISAEVTVKVGDFTFPLEVVKKLKDVVDSTRDTDNRAQSDDVASYKGICSSRALSELQDLCDTNQPDLIAETLHELELVADNFDECEVCAFAACSGC</sequence>
<dbReference type="InterPro" id="IPR036382">
    <property type="entry name" value="Guanylin_sf"/>
</dbReference>
<keyword evidence="4 8" id="KW-0732">Signal</keyword>
<gene>
    <name evidence="9" type="ORF">GDO81_014480</name>
</gene>
<evidence type="ECO:0000256" key="5">
    <source>
        <dbReference type="ARBA" id="ARBA00023157"/>
    </source>
</evidence>
<dbReference type="PRINTS" id="PR00774">
    <property type="entry name" value="GUANYLIN"/>
</dbReference>
<evidence type="ECO:0000256" key="1">
    <source>
        <dbReference type="ARBA" id="ARBA00004613"/>
    </source>
</evidence>
<dbReference type="SUPFAM" id="SSF89890">
    <property type="entry name" value="Proguanylin"/>
    <property type="match status" value="1"/>
</dbReference>